<protein>
    <submittedName>
        <fullName evidence="1">Uncharacterized protein</fullName>
    </submittedName>
</protein>
<evidence type="ECO:0000313" key="1">
    <source>
        <dbReference type="EMBL" id="KYK59207.1"/>
    </source>
</evidence>
<organism evidence="1 2">
    <name type="scientific">Drechmeria coniospora</name>
    <name type="common">Nematophagous fungus</name>
    <name type="synonym">Meria coniospora</name>
    <dbReference type="NCBI Taxonomy" id="98403"/>
    <lineage>
        <taxon>Eukaryota</taxon>
        <taxon>Fungi</taxon>
        <taxon>Dikarya</taxon>
        <taxon>Ascomycota</taxon>
        <taxon>Pezizomycotina</taxon>
        <taxon>Sordariomycetes</taxon>
        <taxon>Hypocreomycetidae</taxon>
        <taxon>Hypocreales</taxon>
        <taxon>Ophiocordycipitaceae</taxon>
        <taxon>Drechmeria</taxon>
    </lineage>
</organism>
<sequence>MDIAVASLDGMTPTPDATNFDCYGGESSRPSLPINITVAITHAFGCWVEALQFRHPATEIQTK</sequence>
<accession>A0A151GQ17</accession>
<dbReference type="InParanoid" id="A0A151GQ17"/>
<comment type="caution">
    <text evidence="1">The sequence shown here is derived from an EMBL/GenBank/DDBJ whole genome shotgun (WGS) entry which is preliminary data.</text>
</comment>
<dbReference type="RefSeq" id="XP_040658559.1">
    <property type="nucleotide sequence ID" value="XM_040797676.1"/>
</dbReference>
<dbReference type="GeneID" id="63712980"/>
<proteinExistence type="predicted"/>
<dbReference type="EMBL" id="LAYC01000001">
    <property type="protein sequence ID" value="KYK59207.1"/>
    <property type="molecule type" value="Genomic_DNA"/>
</dbReference>
<dbReference type="Proteomes" id="UP000076580">
    <property type="component" value="Chromosome 01"/>
</dbReference>
<gene>
    <name evidence="1" type="ORF">DCS_00337</name>
</gene>
<dbReference type="AlphaFoldDB" id="A0A151GQ17"/>
<name>A0A151GQ17_DRECN</name>
<reference evidence="1 2" key="1">
    <citation type="journal article" date="2016" name="Sci. Rep.">
        <title>Insights into Adaptations to a Near-Obligate Nematode Endoparasitic Lifestyle from the Finished Genome of Drechmeria coniospora.</title>
        <authorList>
            <person name="Zhang L."/>
            <person name="Zhou Z."/>
            <person name="Guo Q."/>
            <person name="Fokkens L."/>
            <person name="Miskei M."/>
            <person name="Pocsi I."/>
            <person name="Zhang W."/>
            <person name="Chen M."/>
            <person name="Wang L."/>
            <person name="Sun Y."/>
            <person name="Donzelli B.G."/>
            <person name="Gibson D.M."/>
            <person name="Nelson D.R."/>
            <person name="Luo J.G."/>
            <person name="Rep M."/>
            <person name="Liu H."/>
            <person name="Yang S."/>
            <person name="Wang J."/>
            <person name="Krasnoff S.B."/>
            <person name="Xu Y."/>
            <person name="Molnar I."/>
            <person name="Lin M."/>
        </authorList>
    </citation>
    <scope>NUCLEOTIDE SEQUENCE [LARGE SCALE GENOMIC DNA]</scope>
    <source>
        <strain evidence="1 2">ARSEF 6962</strain>
    </source>
</reference>
<evidence type="ECO:0000313" key="2">
    <source>
        <dbReference type="Proteomes" id="UP000076580"/>
    </source>
</evidence>
<keyword evidence="2" id="KW-1185">Reference proteome</keyword>